<accession>A0ACD3AD28</accession>
<evidence type="ECO:0000313" key="2">
    <source>
        <dbReference type="Proteomes" id="UP000308600"/>
    </source>
</evidence>
<proteinExistence type="predicted"/>
<keyword evidence="2" id="KW-1185">Reference proteome</keyword>
<evidence type="ECO:0000313" key="1">
    <source>
        <dbReference type="EMBL" id="TFK63788.1"/>
    </source>
</evidence>
<reference evidence="1 2" key="1">
    <citation type="journal article" date="2019" name="Nat. Ecol. Evol.">
        <title>Megaphylogeny resolves global patterns of mushroom evolution.</title>
        <authorList>
            <person name="Varga T."/>
            <person name="Krizsan K."/>
            <person name="Foldi C."/>
            <person name="Dima B."/>
            <person name="Sanchez-Garcia M."/>
            <person name="Sanchez-Ramirez S."/>
            <person name="Szollosi G.J."/>
            <person name="Szarkandi J.G."/>
            <person name="Papp V."/>
            <person name="Albert L."/>
            <person name="Andreopoulos W."/>
            <person name="Angelini C."/>
            <person name="Antonin V."/>
            <person name="Barry K.W."/>
            <person name="Bougher N.L."/>
            <person name="Buchanan P."/>
            <person name="Buyck B."/>
            <person name="Bense V."/>
            <person name="Catcheside P."/>
            <person name="Chovatia M."/>
            <person name="Cooper J."/>
            <person name="Damon W."/>
            <person name="Desjardin D."/>
            <person name="Finy P."/>
            <person name="Geml J."/>
            <person name="Haridas S."/>
            <person name="Hughes K."/>
            <person name="Justo A."/>
            <person name="Karasinski D."/>
            <person name="Kautmanova I."/>
            <person name="Kiss B."/>
            <person name="Kocsube S."/>
            <person name="Kotiranta H."/>
            <person name="LaButti K.M."/>
            <person name="Lechner B.E."/>
            <person name="Liimatainen K."/>
            <person name="Lipzen A."/>
            <person name="Lukacs Z."/>
            <person name="Mihaltcheva S."/>
            <person name="Morgado L.N."/>
            <person name="Niskanen T."/>
            <person name="Noordeloos M.E."/>
            <person name="Ohm R.A."/>
            <person name="Ortiz-Santana B."/>
            <person name="Ovrebo C."/>
            <person name="Racz N."/>
            <person name="Riley R."/>
            <person name="Savchenko A."/>
            <person name="Shiryaev A."/>
            <person name="Soop K."/>
            <person name="Spirin V."/>
            <person name="Szebenyi C."/>
            <person name="Tomsovsky M."/>
            <person name="Tulloss R.E."/>
            <person name="Uehling J."/>
            <person name="Grigoriev I.V."/>
            <person name="Vagvolgyi C."/>
            <person name="Papp T."/>
            <person name="Martin F.M."/>
            <person name="Miettinen O."/>
            <person name="Hibbett D.S."/>
            <person name="Nagy L.G."/>
        </authorList>
    </citation>
    <scope>NUCLEOTIDE SEQUENCE [LARGE SCALE GENOMIC DNA]</scope>
    <source>
        <strain evidence="1 2">NL-1719</strain>
    </source>
</reference>
<protein>
    <submittedName>
        <fullName evidence="1">Uncharacterized protein</fullName>
    </submittedName>
</protein>
<gene>
    <name evidence="1" type="ORF">BDN72DRAFT_775478</name>
</gene>
<dbReference type="Proteomes" id="UP000308600">
    <property type="component" value="Unassembled WGS sequence"/>
</dbReference>
<dbReference type="EMBL" id="ML208504">
    <property type="protein sequence ID" value="TFK63788.1"/>
    <property type="molecule type" value="Genomic_DNA"/>
</dbReference>
<name>A0ACD3AD28_9AGAR</name>
<sequence>MNTTQDKIDAVRGAVVKRPPFCSGVVNLDNNSSKLFYERQDKTAGLLSLTSATTAQLEDLNRACLPATFQLDGRDVYHGPYIKARKLGVDHFATKIDLHALDIVKMVRKELLEGPNQNKPIEVELYELNIYDAGSFLKVHKDTPRSEKVFASLVISFPTPHQGGNLILRHDGEEYSFDPSNILSKAATPSAACVAFYSDVEHEIAPITSGYRLTLTYDLLYGEEKEENIDLSLGSSLAMVTRSIPEVSLLQAAIVNLLQDDHVLPDGGCFGFGFRYTYPAFTPQETDDDSDSPRSSLKDVLNQLRGSDALLKQVCDTLSLSVTAQVVIDTERDEPSLMLIPDLVDLSESQVESGWEEAVSDWTGGREVVDWESESAGDFNEKIMWVTPRTAFPTFRTTYIIADYKRPIVAGLQGDICLVVKVGPVGRRETAGLSASTSSSRATSVDF</sequence>
<organism evidence="1 2">
    <name type="scientific">Pluteus cervinus</name>
    <dbReference type="NCBI Taxonomy" id="181527"/>
    <lineage>
        <taxon>Eukaryota</taxon>
        <taxon>Fungi</taxon>
        <taxon>Dikarya</taxon>
        <taxon>Basidiomycota</taxon>
        <taxon>Agaricomycotina</taxon>
        <taxon>Agaricomycetes</taxon>
        <taxon>Agaricomycetidae</taxon>
        <taxon>Agaricales</taxon>
        <taxon>Pluteineae</taxon>
        <taxon>Pluteaceae</taxon>
        <taxon>Pluteus</taxon>
    </lineage>
</organism>